<protein>
    <submittedName>
        <fullName evidence="2">Uncharacterized protein</fullName>
    </submittedName>
</protein>
<feature type="region of interest" description="Disordered" evidence="1">
    <location>
        <begin position="40"/>
        <end position="140"/>
    </location>
</feature>
<reference evidence="2 3" key="1">
    <citation type="submission" date="2018-07" db="EMBL/GenBank/DDBJ databases">
        <title>Genome sequence of Azospirillum sp. ATCC 49961.</title>
        <authorList>
            <person name="Sant'Anna F.H."/>
            <person name="Baldani J.I."/>
            <person name="Zilli J.E."/>
            <person name="Reis V.M."/>
            <person name="Hartmann A."/>
            <person name="Cruz L."/>
            <person name="de Souza E.M."/>
            <person name="de Oliveira Pedrosa F."/>
            <person name="Passaglia L.M.P."/>
        </authorList>
    </citation>
    <scope>NUCLEOTIDE SEQUENCE [LARGE SCALE GENOMIC DNA]</scope>
    <source>
        <strain evidence="2 3">ATCC 49961</strain>
    </source>
</reference>
<dbReference type="AlphaFoldDB" id="A0A9W7NEK8"/>
<evidence type="ECO:0000256" key="1">
    <source>
        <dbReference type="SAM" id="MobiDB-lite"/>
    </source>
</evidence>
<accession>A0A9W7NEK8</accession>
<dbReference type="EMBL" id="QOKW01000022">
    <property type="protein sequence ID" value="KAA0677658.1"/>
    <property type="molecule type" value="Genomic_DNA"/>
</dbReference>
<proteinExistence type="predicted"/>
<name>A0A9W7NEK8_9PROT</name>
<gene>
    <name evidence="2" type="ORF">DS843_22735</name>
</gene>
<feature type="compositionally biased region" description="Gly residues" evidence="1">
    <location>
        <begin position="41"/>
        <end position="52"/>
    </location>
</feature>
<keyword evidence="3" id="KW-1185">Reference proteome</keyword>
<sequence>MNMRAMLVTGIDLWEHERSFKMAFWTALFATGATVFLLATGGPGGGGGGGGSASPPPQNVFATQQPMPQAAPQAPQMPAYQPVLSGPGAPMPSGPVSVTPVAPSPSTVIRGAAPSAQPAQPQPVAPRQAPPTTVKPLEGF</sequence>
<feature type="compositionally biased region" description="Low complexity" evidence="1">
    <location>
        <begin position="64"/>
        <end position="82"/>
    </location>
</feature>
<dbReference type="Proteomes" id="UP000480854">
    <property type="component" value="Unassembled WGS sequence"/>
</dbReference>
<evidence type="ECO:0000313" key="2">
    <source>
        <dbReference type="EMBL" id="KAA0677658.1"/>
    </source>
</evidence>
<organism evidence="2 3">
    <name type="scientific">Roseomonas genomospecies 6</name>
    <dbReference type="NCBI Taxonomy" id="214106"/>
    <lineage>
        <taxon>Bacteria</taxon>
        <taxon>Pseudomonadati</taxon>
        <taxon>Pseudomonadota</taxon>
        <taxon>Alphaproteobacteria</taxon>
        <taxon>Acetobacterales</taxon>
        <taxon>Roseomonadaceae</taxon>
        <taxon>Roseomonas</taxon>
    </lineage>
</organism>
<comment type="caution">
    <text evidence="2">The sequence shown here is derived from an EMBL/GenBank/DDBJ whole genome shotgun (WGS) entry which is preliminary data.</text>
</comment>
<feature type="compositionally biased region" description="Low complexity" evidence="1">
    <location>
        <begin position="94"/>
        <end position="119"/>
    </location>
</feature>
<evidence type="ECO:0000313" key="3">
    <source>
        <dbReference type="Proteomes" id="UP000480854"/>
    </source>
</evidence>